<organism evidence="1">
    <name type="scientific">marine sediment metagenome</name>
    <dbReference type="NCBI Taxonomy" id="412755"/>
    <lineage>
        <taxon>unclassified sequences</taxon>
        <taxon>metagenomes</taxon>
        <taxon>ecological metagenomes</taxon>
    </lineage>
</organism>
<gene>
    <name evidence="1" type="ORF">LCGC14_0174300</name>
</gene>
<name>A0A0F9V769_9ZZZZ</name>
<accession>A0A0F9V769</accession>
<evidence type="ECO:0000313" key="1">
    <source>
        <dbReference type="EMBL" id="KKN95562.1"/>
    </source>
</evidence>
<protein>
    <submittedName>
        <fullName evidence="1">Uncharacterized protein</fullName>
    </submittedName>
</protein>
<dbReference type="AlphaFoldDB" id="A0A0F9V769"/>
<comment type="caution">
    <text evidence="1">The sequence shown here is derived from an EMBL/GenBank/DDBJ whole genome shotgun (WGS) entry which is preliminary data.</text>
</comment>
<proteinExistence type="predicted"/>
<sequence>MITNEELNKFLKSTRMWVIQRCILETFSTIIYCKRREDMIQGALRFNMMPSDLEKWKKIKFKYQGLTYKQAQESHWRDDIDTTELDS</sequence>
<dbReference type="EMBL" id="LAZR01000069">
    <property type="protein sequence ID" value="KKN95562.1"/>
    <property type="molecule type" value="Genomic_DNA"/>
</dbReference>
<reference evidence="1" key="1">
    <citation type="journal article" date="2015" name="Nature">
        <title>Complex archaea that bridge the gap between prokaryotes and eukaryotes.</title>
        <authorList>
            <person name="Spang A."/>
            <person name="Saw J.H."/>
            <person name="Jorgensen S.L."/>
            <person name="Zaremba-Niedzwiedzka K."/>
            <person name="Martijn J."/>
            <person name="Lind A.E."/>
            <person name="van Eijk R."/>
            <person name="Schleper C."/>
            <person name="Guy L."/>
            <person name="Ettema T.J."/>
        </authorList>
    </citation>
    <scope>NUCLEOTIDE SEQUENCE</scope>
</reference>